<reference evidence="1" key="1">
    <citation type="submission" date="2020-09" db="EMBL/GenBank/DDBJ databases">
        <title>Comparative genome analyses of four rice-infecting Rhizoctonia solani isolates reveal extensive enrichment of homogalacturonan modification genes.</title>
        <authorList>
            <person name="Lee D.-Y."/>
            <person name="Jeon J."/>
            <person name="Kim K.-T."/>
            <person name="Cheong K."/>
            <person name="Song H."/>
            <person name="Choi G."/>
            <person name="Ko J."/>
            <person name="Opiyo S.O."/>
            <person name="Zuo S."/>
            <person name="Madhav S."/>
            <person name="Lee Y.-H."/>
            <person name="Wang G.-L."/>
        </authorList>
    </citation>
    <scope>NUCLEOTIDE SEQUENCE</scope>
    <source>
        <strain evidence="1">AG1-IA YN-7</strain>
    </source>
</reference>
<comment type="caution">
    <text evidence="1">The sequence shown here is derived from an EMBL/GenBank/DDBJ whole genome shotgun (WGS) entry which is preliminary data.</text>
</comment>
<dbReference type="Proteomes" id="UP000650582">
    <property type="component" value="Unassembled WGS sequence"/>
</dbReference>
<organism evidence="1 2">
    <name type="scientific">Rhizoctonia solani</name>
    <dbReference type="NCBI Taxonomy" id="456999"/>
    <lineage>
        <taxon>Eukaryota</taxon>
        <taxon>Fungi</taxon>
        <taxon>Dikarya</taxon>
        <taxon>Basidiomycota</taxon>
        <taxon>Agaricomycotina</taxon>
        <taxon>Agaricomycetes</taxon>
        <taxon>Cantharellales</taxon>
        <taxon>Ceratobasidiaceae</taxon>
        <taxon>Rhizoctonia</taxon>
    </lineage>
</organism>
<accession>A0A8H7H4Y1</accession>
<dbReference type="EMBL" id="JACYCC010000128">
    <property type="protein sequence ID" value="KAF8674893.1"/>
    <property type="molecule type" value="Genomic_DNA"/>
</dbReference>
<sequence length="132" mass="15004">MPDVYTGWTITIPDAEAWHNSAHCPDKYKTGKPYTPGDISTLHALLDRFLTDLGVTKYIFPEIIHRPVTHVANTPEAGERVIIFARRHDDNPEPLQENAFDRSVKVYLERAGFSTLSPWQNILWGDDGVVFI</sequence>
<proteinExistence type="predicted"/>
<name>A0A8H7H4Y1_9AGAM</name>
<evidence type="ECO:0000313" key="2">
    <source>
        <dbReference type="Proteomes" id="UP000650582"/>
    </source>
</evidence>
<dbReference type="AlphaFoldDB" id="A0A8H7H4Y1"/>
<evidence type="ECO:0000313" key="1">
    <source>
        <dbReference type="EMBL" id="KAF8674893.1"/>
    </source>
</evidence>
<protein>
    <submittedName>
        <fullName evidence="1">Uncharacterized protein</fullName>
    </submittedName>
</protein>
<gene>
    <name evidence="1" type="ORF">RHS04_06804</name>
</gene>